<reference evidence="1 2" key="1">
    <citation type="submission" date="2019-02" db="EMBL/GenBank/DDBJ databases">
        <title>WGS of Pseudoxanthomonas species novum from clinical isolates.</title>
        <authorList>
            <person name="Bernier A.-M."/>
            <person name="Bernard K."/>
            <person name="Vachon A."/>
        </authorList>
    </citation>
    <scope>NUCLEOTIDE SEQUENCE [LARGE SCALE GENOMIC DNA]</scope>
    <source>
        <strain evidence="1 2">NML140781</strain>
    </source>
</reference>
<dbReference type="Proteomes" id="UP000292087">
    <property type="component" value="Unassembled WGS sequence"/>
</dbReference>
<proteinExistence type="predicted"/>
<protein>
    <submittedName>
        <fullName evidence="1">Uncharacterized protein</fullName>
    </submittedName>
</protein>
<organism evidence="1 2">
    <name type="scientific">Pseudoxanthomonas winnipegensis</name>
    <dbReference type="NCBI Taxonomy" id="2480810"/>
    <lineage>
        <taxon>Bacteria</taxon>
        <taxon>Pseudomonadati</taxon>
        <taxon>Pseudomonadota</taxon>
        <taxon>Gammaproteobacteria</taxon>
        <taxon>Lysobacterales</taxon>
        <taxon>Lysobacteraceae</taxon>
        <taxon>Pseudoxanthomonas</taxon>
    </lineage>
</organism>
<sequence>MLSFELDKHEASIANVNQRIQRHGEERRLAADIKFSLSAGNSVLDAFDPHLRQDLFRAPGQGEQQELPGTGNGLTEVKHPALEPIRVSHEWTGYELQIGGMLEAVEPIVLVDVKLKRFVIEPKEGGSVEMTFTASAEVEPSELAELSEALIREDVLVTLIAPKRAAVVDLTDDSTDGADADDAAIAQEEADRLTTLGKAA</sequence>
<gene>
    <name evidence="1" type="ORF">EA656_00570</name>
</gene>
<dbReference type="RefSeq" id="WP_130522240.1">
    <property type="nucleotide sequence ID" value="NZ_SHLZ01000001.1"/>
</dbReference>
<accession>A0A4Q8LY03</accession>
<comment type="caution">
    <text evidence="1">The sequence shown here is derived from an EMBL/GenBank/DDBJ whole genome shotgun (WGS) entry which is preliminary data.</text>
</comment>
<dbReference type="EMBL" id="SHMF01000001">
    <property type="protein sequence ID" value="TAA37207.1"/>
    <property type="molecule type" value="Genomic_DNA"/>
</dbReference>
<evidence type="ECO:0000313" key="2">
    <source>
        <dbReference type="Proteomes" id="UP000292087"/>
    </source>
</evidence>
<evidence type="ECO:0000313" key="1">
    <source>
        <dbReference type="EMBL" id="TAA37207.1"/>
    </source>
</evidence>
<dbReference type="AlphaFoldDB" id="A0A4Q8LY03"/>
<name>A0A4Q8LY03_9GAMM</name>